<dbReference type="Gene3D" id="3.40.50.300">
    <property type="entry name" value="P-loop containing nucleotide triphosphate hydrolases"/>
    <property type="match status" value="1"/>
</dbReference>
<feature type="binding site" evidence="7">
    <location>
        <begin position="118"/>
        <end position="121"/>
    </location>
    <ligand>
        <name>GTP</name>
        <dbReference type="ChEBI" id="CHEBI:37565"/>
    </ligand>
</feature>
<keyword evidence="7" id="KW-1003">Cell membrane</keyword>
<feature type="binding site" evidence="7">
    <location>
        <begin position="61"/>
        <end position="65"/>
    </location>
    <ligand>
        <name>GTP</name>
        <dbReference type="ChEBI" id="CHEBI:37565"/>
    </ligand>
</feature>
<evidence type="ECO:0000256" key="3">
    <source>
        <dbReference type="ARBA" id="ARBA00022517"/>
    </source>
</evidence>
<name>A0A4D6Y9W8_9GAMM</name>
<evidence type="ECO:0000259" key="8">
    <source>
        <dbReference type="Pfam" id="PF01926"/>
    </source>
</evidence>
<dbReference type="Pfam" id="PF01926">
    <property type="entry name" value="MMR_HSR1"/>
    <property type="match status" value="1"/>
</dbReference>
<keyword evidence="7" id="KW-0699">rRNA-binding</keyword>
<evidence type="ECO:0000256" key="2">
    <source>
        <dbReference type="ARBA" id="ARBA00020484"/>
    </source>
</evidence>
<dbReference type="GO" id="GO:0070181">
    <property type="term" value="F:small ribosomal subunit rRNA binding"/>
    <property type="evidence" value="ECO:0007669"/>
    <property type="project" value="UniProtKB-UniRule"/>
</dbReference>
<evidence type="ECO:0000256" key="5">
    <source>
        <dbReference type="ARBA" id="ARBA00022884"/>
    </source>
</evidence>
<dbReference type="GO" id="GO:0043024">
    <property type="term" value="F:ribosomal small subunit binding"/>
    <property type="evidence" value="ECO:0007669"/>
    <property type="project" value="TreeGrafter"/>
</dbReference>
<dbReference type="GO" id="GO:0003924">
    <property type="term" value="F:GTPase activity"/>
    <property type="evidence" value="ECO:0007669"/>
    <property type="project" value="UniProtKB-UniRule"/>
</dbReference>
<keyword evidence="5 7" id="KW-0694">RNA-binding</keyword>
<dbReference type="Gene3D" id="3.30.300.20">
    <property type="match status" value="1"/>
</dbReference>
<keyword evidence="7" id="KW-0963">Cytoplasm</keyword>
<evidence type="ECO:0000256" key="4">
    <source>
        <dbReference type="ARBA" id="ARBA00022741"/>
    </source>
</evidence>
<dbReference type="SUPFAM" id="SSF54814">
    <property type="entry name" value="Prokaryotic type KH domain (KH-domain type II)"/>
    <property type="match status" value="1"/>
</dbReference>
<keyword evidence="3 7" id="KW-0690">Ribosome biogenesis</keyword>
<evidence type="ECO:0000259" key="9">
    <source>
        <dbReference type="Pfam" id="PF07650"/>
    </source>
</evidence>
<dbReference type="InterPro" id="IPR009019">
    <property type="entry name" value="KH_sf_prok-type"/>
</dbReference>
<evidence type="ECO:0000256" key="6">
    <source>
        <dbReference type="ARBA" id="ARBA00023134"/>
    </source>
</evidence>
<keyword evidence="6 7" id="KW-0342">GTP-binding</keyword>
<dbReference type="InterPro" id="IPR006073">
    <property type="entry name" value="GTP-bd"/>
</dbReference>
<dbReference type="SUPFAM" id="SSF52540">
    <property type="entry name" value="P-loop containing nucleoside triphosphate hydrolases"/>
    <property type="match status" value="1"/>
</dbReference>
<protein>
    <recommendedName>
        <fullName evidence="2 7">GTPase Era</fullName>
    </recommendedName>
</protein>
<feature type="domain" description="G" evidence="8">
    <location>
        <begin position="10"/>
        <end position="119"/>
    </location>
</feature>
<dbReference type="GO" id="GO:0000028">
    <property type="term" value="P:ribosomal small subunit assembly"/>
    <property type="evidence" value="ECO:0007669"/>
    <property type="project" value="TreeGrafter"/>
</dbReference>
<dbReference type="PANTHER" id="PTHR42698">
    <property type="entry name" value="GTPASE ERA"/>
    <property type="match status" value="1"/>
</dbReference>
<comment type="similarity">
    <text evidence="1 7">Belongs to the TRAFAC class TrmE-Era-EngA-EngB-Septin-like GTPase superfamily. Era GTPase family.</text>
</comment>
<dbReference type="InterPro" id="IPR005225">
    <property type="entry name" value="Small_GTP-bd"/>
</dbReference>
<dbReference type="GO" id="GO:0005525">
    <property type="term" value="F:GTP binding"/>
    <property type="evidence" value="ECO:0007669"/>
    <property type="project" value="UniProtKB-UniRule"/>
</dbReference>
<comment type="subunit">
    <text evidence="7">Monomer.</text>
</comment>
<dbReference type="NCBIfam" id="NF000908">
    <property type="entry name" value="PRK00089.1"/>
    <property type="match status" value="1"/>
</dbReference>
<dbReference type="InterPro" id="IPR015946">
    <property type="entry name" value="KH_dom-like_a/b"/>
</dbReference>
<gene>
    <name evidence="7" type="primary">era</name>
    <name evidence="10" type="ORF">D9V78_00895</name>
</gene>
<dbReference type="InterPro" id="IPR027417">
    <property type="entry name" value="P-loop_NTPase"/>
</dbReference>
<sequence length="278" mass="32349">MKKNTYCGYIGIIGRTNVGKSTILNQLIDKKISIISKKSGTTQKNITGIKTVIQHQFIYIDTPGIEIYPTYQKKSILQNNNYINIIIFVINKINWGNIENIILEKINKTHIPTILVINKIDHIKNKKTLLPFIDLISKKKNFLDIIPISAKYAKNINLLSRSITKNLPKAKHIFPKKKITTNSKEFIISEIIREKFLQFLNQEIPYCIKIKIQLFYIDTNNIYQIYATIYVKNIRHKKIIIGKKGKKIKICHMLATKNISQFLGKDIQLHLTFKLQRI</sequence>
<dbReference type="PANTHER" id="PTHR42698:SF1">
    <property type="entry name" value="GTPASE ERA, MITOCHONDRIAL"/>
    <property type="match status" value="1"/>
</dbReference>
<keyword evidence="4 7" id="KW-0547">Nucleotide-binding</keyword>
<dbReference type="GO" id="GO:0005886">
    <property type="term" value="C:plasma membrane"/>
    <property type="evidence" value="ECO:0007669"/>
    <property type="project" value="UniProtKB-SubCell"/>
</dbReference>
<feature type="domain" description="KH type-2" evidence="9">
    <location>
        <begin position="203"/>
        <end position="276"/>
    </location>
</feature>
<dbReference type="InterPro" id="IPR004044">
    <property type="entry name" value="KH_dom_type_2"/>
</dbReference>
<evidence type="ECO:0000313" key="11">
    <source>
        <dbReference type="Proteomes" id="UP000298685"/>
    </source>
</evidence>
<dbReference type="EMBL" id="CP032999">
    <property type="protein sequence ID" value="QCI25972.1"/>
    <property type="molecule type" value="Genomic_DNA"/>
</dbReference>
<evidence type="ECO:0000256" key="1">
    <source>
        <dbReference type="ARBA" id="ARBA00007921"/>
    </source>
</evidence>
<proteinExistence type="inferred from homology"/>
<organism evidence="10 11">
    <name type="scientific">Buchnera aphidicola</name>
    <name type="common">Sarucallis kahawaluokalani</name>
    <dbReference type="NCBI Taxonomy" id="1241878"/>
    <lineage>
        <taxon>Bacteria</taxon>
        <taxon>Pseudomonadati</taxon>
        <taxon>Pseudomonadota</taxon>
        <taxon>Gammaproteobacteria</taxon>
        <taxon>Enterobacterales</taxon>
        <taxon>Erwiniaceae</taxon>
        <taxon>Buchnera</taxon>
    </lineage>
</organism>
<dbReference type="OrthoDB" id="9805918at2"/>
<accession>A0A4D6Y9W8</accession>
<dbReference type="HAMAP" id="MF_00367">
    <property type="entry name" value="GTPase_Era"/>
    <property type="match status" value="1"/>
</dbReference>
<dbReference type="NCBIfam" id="TIGR00436">
    <property type="entry name" value="era"/>
    <property type="match status" value="1"/>
</dbReference>
<dbReference type="InterPro" id="IPR005662">
    <property type="entry name" value="GTPase_Era-like"/>
</dbReference>
<evidence type="ECO:0000313" key="10">
    <source>
        <dbReference type="EMBL" id="QCI25972.1"/>
    </source>
</evidence>
<comment type="subcellular location">
    <subcellularLocation>
        <location evidence="7">Cytoplasm</location>
    </subcellularLocation>
    <subcellularLocation>
        <location evidence="7">Cell membrane</location>
        <topology evidence="7">Peripheral membrane protein</topology>
    </subcellularLocation>
</comment>
<feature type="binding site" evidence="7">
    <location>
        <begin position="14"/>
        <end position="21"/>
    </location>
    <ligand>
        <name>GTP</name>
        <dbReference type="ChEBI" id="CHEBI:37565"/>
    </ligand>
</feature>
<keyword evidence="7" id="KW-0472">Membrane</keyword>
<dbReference type="RefSeq" id="WP_158350517.1">
    <property type="nucleotide sequence ID" value="NZ_CP032999.1"/>
</dbReference>
<dbReference type="NCBIfam" id="TIGR00231">
    <property type="entry name" value="small_GTP"/>
    <property type="match status" value="1"/>
</dbReference>
<dbReference type="GO" id="GO:0005829">
    <property type="term" value="C:cytosol"/>
    <property type="evidence" value="ECO:0007669"/>
    <property type="project" value="TreeGrafter"/>
</dbReference>
<dbReference type="Proteomes" id="UP000298685">
    <property type="component" value="Chromosome"/>
</dbReference>
<dbReference type="Pfam" id="PF07650">
    <property type="entry name" value="KH_2"/>
    <property type="match status" value="1"/>
</dbReference>
<evidence type="ECO:0000256" key="7">
    <source>
        <dbReference type="HAMAP-Rule" id="MF_00367"/>
    </source>
</evidence>
<reference evidence="10 11" key="1">
    <citation type="submission" date="2018-10" db="EMBL/GenBank/DDBJ databases">
        <title>Comparative functional genomics of the obligate endosymbiont Buchnera aphidicola.</title>
        <authorList>
            <person name="Chong R.A."/>
        </authorList>
    </citation>
    <scope>NUCLEOTIDE SEQUENCE [LARGE SCALE GENOMIC DNA]</scope>
    <source>
        <strain evidence="10 11">Ska</strain>
    </source>
</reference>
<comment type="function">
    <text evidence="7">An essential GTPase that binds both GDP and GTP, with rapid nucleotide exchange. Plays a role in 16S rRNA processing and 30S ribosomal subunit biogenesis and possibly also in cell cycle regulation and energy metabolism.</text>
</comment>
<dbReference type="AlphaFoldDB" id="A0A4D6Y9W8"/>